<feature type="compositionally biased region" description="Low complexity" evidence="1">
    <location>
        <begin position="1257"/>
        <end position="1275"/>
    </location>
</feature>
<evidence type="ECO:0000313" key="4">
    <source>
        <dbReference type="Proteomes" id="UP001176517"/>
    </source>
</evidence>
<feature type="compositionally biased region" description="Low complexity" evidence="1">
    <location>
        <begin position="1"/>
        <end position="36"/>
    </location>
</feature>
<feature type="region of interest" description="Disordered" evidence="1">
    <location>
        <begin position="1299"/>
        <end position="1584"/>
    </location>
</feature>
<dbReference type="InterPro" id="IPR012965">
    <property type="entry name" value="Msb1/Mug8_dom"/>
</dbReference>
<feature type="compositionally biased region" description="Basic and acidic residues" evidence="1">
    <location>
        <begin position="1500"/>
        <end position="1509"/>
    </location>
</feature>
<feature type="region of interest" description="Disordered" evidence="1">
    <location>
        <begin position="800"/>
        <end position="956"/>
    </location>
</feature>
<evidence type="ECO:0000259" key="2">
    <source>
        <dbReference type="Pfam" id="PF08101"/>
    </source>
</evidence>
<dbReference type="EMBL" id="JAPDMZ010000116">
    <property type="protein sequence ID" value="KAK0549312.1"/>
    <property type="molecule type" value="Genomic_DNA"/>
</dbReference>
<dbReference type="Proteomes" id="UP001176517">
    <property type="component" value="Unassembled WGS sequence"/>
</dbReference>
<comment type="caution">
    <text evidence="3">The sequence shown here is derived from an EMBL/GenBank/DDBJ whole genome shotgun (WGS) entry which is preliminary data.</text>
</comment>
<evidence type="ECO:0000256" key="1">
    <source>
        <dbReference type="SAM" id="MobiDB-lite"/>
    </source>
</evidence>
<feature type="compositionally biased region" description="Pro residues" evidence="1">
    <location>
        <begin position="51"/>
        <end position="64"/>
    </location>
</feature>
<reference evidence="3" key="1">
    <citation type="journal article" date="2023" name="PhytoFront">
        <title>Draft Genome Resources of Seven Strains of Tilletia horrida, Causal Agent of Kernel Smut of Rice.</title>
        <authorList>
            <person name="Khanal S."/>
            <person name="Antony Babu S."/>
            <person name="Zhou X.G."/>
        </authorList>
    </citation>
    <scope>NUCLEOTIDE SEQUENCE</scope>
    <source>
        <strain evidence="3">TX6</strain>
    </source>
</reference>
<feature type="compositionally biased region" description="Low complexity" evidence="1">
    <location>
        <begin position="1211"/>
        <end position="1234"/>
    </location>
</feature>
<feature type="compositionally biased region" description="Polar residues" evidence="1">
    <location>
        <begin position="846"/>
        <end position="877"/>
    </location>
</feature>
<feature type="compositionally biased region" description="Gly residues" evidence="1">
    <location>
        <begin position="1316"/>
        <end position="1335"/>
    </location>
</feature>
<evidence type="ECO:0000313" key="3">
    <source>
        <dbReference type="EMBL" id="KAK0549312.1"/>
    </source>
</evidence>
<feature type="region of interest" description="Disordered" evidence="1">
    <location>
        <begin position="1002"/>
        <end position="1090"/>
    </location>
</feature>
<feature type="region of interest" description="Disordered" evidence="1">
    <location>
        <begin position="1168"/>
        <end position="1275"/>
    </location>
</feature>
<name>A0AAN6JQP4_9BASI</name>
<dbReference type="InterPro" id="IPR037508">
    <property type="entry name" value="Msb1/Mug8"/>
</dbReference>
<feature type="compositionally biased region" description="Polar residues" evidence="1">
    <location>
        <begin position="921"/>
        <end position="953"/>
    </location>
</feature>
<feature type="compositionally biased region" description="Low complexity" evidence="1">
    <location>
        <begin position="1336"/>
        <end position="1355"/>
    </location>
</feature>
<protein>
    <recommendedName>
        <fullName evidence="2">Meiotically up-regulated protein Msb1/Mug8 domain-containing protein</fullName>
    </recommendedName>
</protein>
<dbReference type="Gene3D" id="1.10.555.10">
    <property type="entry name" value="Rho GTPase activation protein"/>
    <property type="match status" value="1"/>
</dbReference>
<accession>A0AAN6JQP4</accession>
<sequence length="1584" mass="167661">MPTLFSRLPGGSRLGGSSKNDSSLSSSSHWAGISSTDFPRLDSPVSDDARPLPPINSLPPPPPERSLSMGYPSKPQQQQFHQQNGNSTFLSPQKSIDLQGAASQRSGSWQASTINLGPQTSTHHLLLPPQNLGMSHAASAASTTRLHALLAAEAAEPSQAIQYGYTPTPEGVADVQLELHSAERIVQICGSEIKARGIDVPLIFSSMALDLSASNVKSLISNLLGPEFYHSQASSTTADQINFAQAFLDEVRFANPHDIAALIKWSLARLGRVFEVPVPVQGRGKVQEDIIFMQQRGFLDFEIYMAWRDEERRAHYPLNSFEHFLRNISAPAASLLDSLFSLLSSVTAYSLKNGMTTSKVSRLFGVLLFGLPEDETFARTYDAFARASNATEHLFLAYIRSLSTSSSLPTRLTESVKGYPSMIVSELTAPGKQARGVPLTQIERTVRLYSVDLLQSAAEMTIEQDCPEWAACRTEDKRLGSEPQLSEKYRKLINLRGQAIRKKVGVTAAQAGSRPKTQETAGKTALDAVTVESYGSLASKQWGDFLSDGFSSTDSSKLAFDLRESQRKVRAQRPENRQWSDFAQGGFTVNDSGLDNVLNFDDGLKEEMERWPGERAELNERLRQTQKRLPHFPYDTHPRVIASPTMAEGEGEAPPGHGQQYMHPISRMDETFAEVWADYLVGCGWSNRDELTHRNANFVVVQYKSRPIESAVGVQAATERGANNAAGRPLSATDQYYGGTSSGAIGGAVDDRSDAAWFVIEEVVPAQYRAELEAVGRRKGSSKPMLRKLKLFKKLGAVGGNKRDKANTSNGGGFYGGGDDDVFRPGPGGTTRVLKFNDPAGHYNAGDQSYATYSSAPNQTTRRTSEDSLSGPANESAMSGGSRILSSLRGAARSRRVGGRESNATPPPPPPPKDGYDRDNLTTPTPGDFGRTSNWLNPITGTRQRADSLNSADIETRSFRDPEAELSYSTKSSLPWKRNPLLRHQHKKSKDDAWVDIMMTSSSASTSTKATGGGDHYDDLATSRARTGSGDLLQTGTSNRAAGDESEFNDGRLTPTTSRSRADDYDRGTTTPTPTFDRRGSGAGGPVPSATATAIAGLDDGNFPPSSSTPIVSRTAAPLGLGLPVETAAAAAGWTAIPVSPTKGPRTAAGQNLSPVLTDAPEMLTPRMEKDTGVFAVSTSPNKMSPPSPNRLSPSISATAAQPAGSPSQGSPNALSTSTSAATAVGGSGSALLGPPSPSRGIGSLEAAGGSETDLNSRIAQEAAAAAQGRSGTIAPWEVEAQRKRLEQERIQESLRLARSLREKLKTVEARERAGGANGGARDGLGGSTGAGAGSSYGSSSTGSTGETGLSGNGSAEASGPPVPARPTIDPFAKKTPGRVADIASRFGGPRRTASGGSDSRSPLSPLSPQGTGGESGLGSNLSIRAAVPNSGPSSPLRANVGGQGGERDGLDEVEELRRGMGSTRVGVAESEGRSSLDGGNLTDGDSIYPDDAASNYSRETSHTDEDGGRPGGAGSSWNTWKGGKLTGVSGGPGQVVFPGDAGRSEEEDMSTPIPHAFREPYQPGMPLDNVTEESESVISGSNV</sequence>
<feature type="compositionally biased region" description="Polar residues" evidence="1">
    <location>
        <begin position="1190"/>
        <end position="1210"/>
    </location>
</feature>
<dbReference type="PANTHER" id="PTHR28093">
    <property type="entry name" value="MORPHOGENESIS-RELATED PROTEIN MSB1"/>
    <property type="match status" value="1"/>
</dbReference>
<dbReference type="PANTHER" id="PTHR28093:SF1">
    <property type="entry name" value="MORPHOGENESIS-RELATED PROTEIN MSB1"/>
    <property type="match status" value="1"/>
</dbReference>
<feature type="region of interest" description="Disordered" evidence="1">
    <location>
        <begin position="1"/>
        <end position="92"/>
    </location>
</feature>
<dbReference type="InterPro" id="IPR008936">
    <property type="entry name" value="Rho_GTPase_activation_prot"/>
</dbReference>
<feature type="compositionally biased region" description="Basic and acidic residues" evidence="1">
    <location>
        <begin position="1300"/>
        <end position="1314"/>
    </location>
</feature>
<feature type="domain" description="Meiotically up-regulated protein Msb1/Mug8" evidence="2">
    <location>
        <begin position="297"/>
        <end position="565"/>
    </location>
</feature>
<proteinExistence type="predicted"/>
<feature type="compositionally biased region" description="Low complexity" evidence="1">
    <location>
        <begin position="1395"/>
        <end position="1409"/>
    </location>
</feature>
<feature type="compositionally biased region" description="Basic and acidic residues" evidence="1">
    <location>
        <begin position="1446"/>
        <end position="1459"/>
    </location>
</feature>
<feature type="compositionally biased region" description="Gly residues" evidence="1">
    <location>
        <begin position="1525"/>
        <end position="1534"/>
    </location>
</feature>
<gene>
    <name evidence="3" type="ORF">OC846_004138</name>
</gene>
<dbReference type="Pfam" id="PF08101">
    <property type="entry name" value="Msb1-Mug8_dom"/>
    <property type="match status" value="1"/>
</dbReference>
<organism evidence="3 4">
    <name type="scientific">Tilletia horrida</name>
    <dbReference type="NCBI Taxonomy" id="155126"/>
    <lineage>
        <taxon>Eukaryota</taxon>
        <taxon>Fungi</taxon>
        <taxon>Dikarya</taxon>
        <taxon>Basidiomycota</taxon>
        <taxon>Ustilaginomycotina</taxon>
        <taxon>Exobasidiomycetes</taxon>
        <taxon>Tilletiales</taxon>
        <taxon>Tilletiaceae</taxon>
        <taxon>Tilletia</taxon>
    </lineage>
</organism>
<feature type="compositionally biased region" description="Low complexity" evidence="1">
    <location>
        <begin position="879"/>
        <end position="891"/>
    </location>
</feature>
<keyword evidence="4" id="KW-1185">Reference proteome</keyword>